<organism evidence="1 2">
    <name type="scientific">Pseudomonas imrae</name>
    <dbReference type="NCBI Taxonomy" id="2992837"/>
    <lineage>
        <taxon>Bacteria</taxon>
        <taxon>Pseudomonadati</taxon>
        <taxon>Pseudomonadota</taxon>
        <taxon>Gammaproteobacteria</taxon>
        <taxon>Pseudomonadales</taxon>
        <taxon>Pseudomonadaceae</taxon>
        <taxon>Pseudomonas</taxon>
    </lineage>
</organism>
<reference evidence="1" key="1">
    <citation type="submission" date="2022-11" db="EMBL/GenBank/DDBJ databases">
        <title>Draft genome sequences of strains of Pseudomonas imrae sp. nov.</title>
        <authorList>
            <person name="Salva Serra F."/>
            <person name="Nimje P."/>
            <person name="Moore E.R.B."/>
            <person name="Marathe N.P."/>
        </authorList>
    </citation>
    <scope>NUCLEOTIDE SEQUENCE</scope>
    <source>
        <strain evidence="1">15FMM2</strain>
    </source>
</reference>
<evidence type="ECO:0000313" key="1">
    <source>
        <dbReference type="EMBL" id="MFO2479254.1"/>
    </source>
</evidence>
<accession>A0ACC7PKA4</accession>
<keyword evidence="2" id="KW-1185">Reference proteome</keyword>
<dbReference type="Proteomes" id="UP001637618">
    <property type="component" value="Unassembled WGS sequence"/>
</dbReference>
<gene>
    <name evidence="1" type="ORF">OOJ96_17770</name>
</gene>
<sequence>MSEKTTRLTILIDSPTKQRLEHLSEEVDLTISQVIRKLIRDHLQQYETQIKPATTEHSREDSSTYS</sequence>
<dbReference type="EMBL" id="JAPEQY010000014">
    <property type="protein sequence ID" value="MFO2479254.1"/>
    <property type="molecule type" value="Genomic_DNA"/>
</dbReference>
<protein>
    <submittedName>
        <fullName evidence="1">Uncharacterized protein</fullName>
    </submittedName>
</protein>
<proteinExistence type="predicted"/>
<evidence type="ECO:0000313" key="2">
    <source>
        <dbReference type="Proteomes" id="UP001637618"/>
    </source>
</evidence>
<name>A0ACC7PKA4_9PSED</name>
<comment type="caution">
    <text evidence="1">The sequence shown here is derived from an EMBL/GenBank/DDBJ whole genome shotgun (WGS) entry which is preliminary data.</text>
</comment>